<dbReference type="Pfam" id="PF07690">
    <property type="entry name" value="MFS_1"/>
    <property type="match status" value="1"/>
</dbReference>
<feature type="transmembrane region" description="Helical" evidence="7">
    <location>
        <begin position="413"/>
        <end position="432"/>
    </location>
</feature>
<dbReference type="PANTHER" id="PTHR43385:SF1">
    <property type="entry name" value="RIBOFLAVIN TRANSPORTER RIBJ"/>
    <property type="match status" value="1"/>
</dbReference>
<dbReference type="GO" id="GO:0022857">
    <property type="term" value="F:transmembrane transporter activity"/>
    <property type="evidence" value="ECO:0007669"/>
    <property type="project" value="InterPro"/>
</dbReference>
<dbReference type="InterPro" id="IPR036259">
    <property type="entry name" value="MFS_trans_sf"/>
</dbReference>
<evidence type="ECO:0000256" key="6">
    <source>
        <dbReference type="SAM" id="MobiDB-lite"/>
    </source>
</evidence>
<dbReference type="Proteomes" id="UP000286415">
    <property type="component" value="Unassembled WGS sequence"/>
</dbReference>
<feature type="transmembrane region" description="Helical" evidence="7">
    <location>
        <begin position="377"/>
        <end position="397"/>
    </location>
</feature>
<comment type="caution">
    <text evidence="8">The sequence shown here is derived from an EMBL/GenBank/DDBJ whole genome shotgun (WGS) entry which is preliminary data.</text>
</comment>
<evidence type="ECO:0000313" key="8">
    <source>
        <dbReference type="EMBL" id="KAG5443129.1"/>
    </source>
</evidence>
<keyword evidence="9" id="KW-1185">Reference proteome</keyword>
<accession>A0A3R7CLX7</accession>
<dbReference type="GO" id="GO:0016020">
    <property type="term" value="C:membrane"/>
    <property type="evidence" value="ECO:0007669"/>
    <property type="project" value="UniProtKB-SubCell"/>
</dbReference>
<feature type="transmembrane region" description="Helical" evidence="7">
    <location>
        <begin position="507"/>
        <end position="530"/>
    </location>
</feature>
<feature type="transmembrane region" description="Helical" evidence="7">
    <location>
        <begin position="439"/>
        <end position="460"/>
    </location>
</feature>
<dbReference type="Gene3D" id="1.20.1250.20">
    <property type="entry name" value="MFS general substrate transporter like domains"/>
    <property type="match status" value="1"/>
</dbReference>
<comment type="subcellular location">
    <subcellularLocation>
        <location evidence="1">Membrane</location>
        <topology evidence="1">Multi-pass membrane protein</topology>
    </subcellularLocation>
</comment>
<name>A0A3R7CLX7_CLOSI</name>
<feature type="compositionally biased region" description="Low complexity" evidence="6">
    <location>
        <begin position="322"/>
        <end position="331"/>
    </location>
</feature>
<feature type="compositionally biased region" description="Polar residues" evidence="6">
    <location>
        <begin position="339"/>
        <end position="358"/>
    </location>
</feature>
<gene>
    <name evidence="8" type="ORF">CSKR_108540</name>
</gene>
<feature type="transmembrane region" description="Helical" evidence="7">
    <location>
        <begin position="472"/>
        <end position="495"/>
    </location>
</feature>
<evidence type="ECO:0008006" key="10">
    <source>
        <dbReference type="Google" id="ProtNLM"/>
    </source>
</evidence>
<evidence type="ECO:0000256" key="7">
    <source>
        <dbReference type="SAM" id="Phobius"/>
    </source>
</evidence>
<evidence type="ECO:0000256" key="1">
    <source>
        <dbReference type="ARBA" id="ARBA00004141"/>
    </source>
</evidence>
<dbReference type="EMBL" id="NIRI02000056">
    <property type="protein sequence ID" value="KAG5443129.1"/>
    <property type="molecule type" value="Genomic_DNA"/>
</dbReference>
<evidence type="ECO:0000256" key="4">
    <source>
        <dbReference type="ARBA" id="ARBA00022989"/>
    </source>
</evidence>
<keyword evidence="5 7" id="KW-0472">Membrane</keyword>
<dbReference type="InParanoid" id="A0A3R7CLX7"/>
<feature type="compositionally biased region" description="Basic residues" evidence="6">
    <location>
        <begin position="231"/>
        <end position="244"/>
    </location>
</feature>
<reference evidence="8 9" key="1">
    <citation type="journal article" date="2018" name="Biotechnol. Adv.">
        <title>Improved genomic resources and new bioinformatic workflow for the carcinogenic parasite Clonorchis sinensis: Biotechnological implications.</title>
        <authorList>
            <person name="Wang D."/>
            <person name="Korhonen P.K."/>
            <person name="Gasser R.B."/>
            <person name="Young N.D."/>
        </authorList>
    </citation>
    <scope>NUCLEOTIDE SEQUENCE [LARGE SCALE GENOMIC DNA]</scope>
    <source>
        <strain evidence="8">Cs-k2</strain>
    </source>
</reference>
<reference evidence="8 9" key="2">
    <citation type="journal article" date="2021" name="Genomics">
        <title>High-quality reference genome for Clonorchis sinensis.</title>
        <authorList>
            <person name="Young N.D."/>
            <person name="Stroehlein A.J."/>
            <person name="Kinkar L."/>
            <person name="Wang T."/>
            <person name="Sohn W.M."/>
            <person name="Chang B.C.H."/>
            <person name="Kaur P."/>
            <person name="Weisz D."/>
            <person name="Dudchenko O."/>
            <person name="Aiden E.L."/>
            <person name="Korhonen P.K."/>
            <person name="Gasser R.B."/>
        </authorList>
    </citation>
    <scope>NUCLEOTIDE SEQUENCE [LARGE SCALE GENOMIC DNA]</scope>
    <source>
        <strain evidence="8">Cs-k2</strain>
    </source>
</reference>
<keyword evidence="4 7" id="KW-1133">Transmembrane helix</keyword>
<feature type="compositionally biased region" description="Basic and acidic residues" evidence="6">
    <location>
        <begin position="93"/>
        <end position="129"/>
    </location>
</feature>
<dbReference type="AlphaFoldDB" id="A0A3R7CLX7"/>
<evidence type="ECO:0000256" key="2">
    <source>
        <dbReference type="ARBA" id="ARBA00022448"/>
    </source>
</evidence>
<dbReference type="SUPFAM" id="SSF103473">
    <property type="entry name" value="MFS general substrate transporter"/>
    <property type="match status" value="1"/>
</dbReference>
<feature type="region of interest" description="Disordered" evidence="6">
    <location>
        <begin position="72"/>
        <end position="170"/>
    </location>
</feature>
<keyword evidence="2" id="KW-0813">Transport</keyword>
<organism evidence="8 9">
    <name type="scientific">Clonorchis sinensis</name>
    <name type="common">Chinese liver fluke</name>
    <dbReference type="NCBI Taxonomy" id="79923"/>
    <lineage>
        <taxon>Eukaryota</taxon>
        <taxon>Metazoa</taxon>
        <taxon>Spiralia</taxon>
        <taxon>Lophotrochozoa</taxon>
        <taxon>Platyhelminthes</taxon>
        <taxon>Trematoda</taxon>
        <taxon>Digenea</taxon>
        <taxon>Opisthorchiida</taxon>
        <taxon>Opisthorchiata</taxon>
        <taxon>Opisthorchiidae</taxon>
        <taxon>Clonorchis</taxon>
    </lineage>
</organism>
<feature type="region of interest" description="Disordered" evidence="6">
    <location>
        <begin position="314"/>
        <end position="358"/>
    </location>
</feature>
<feature type="compositionally biased region" description="Basic and acidic residues" evidence="6">
    <location>
        <begin position="139"/>
        <end position="170"/>
    </location>
</feature>
<feature type="region of interest" description="Disordered" evidence="6">
    <location>
        <begin position="231"/>
        <end position="299"/>
    </location>
</feature>
<evidence type="ECO:0000256" key="3">
    <source>
        <dbReference type="ARBA" id="ARBA00022692"/>
    </source>
</evidence>
<protein>
    <recommendedName>
        <fullName evidence="10">Oxalate:formate antiporter</fullName>
    </recommendedName>
</protein>
<dbReference type="InterPro" id="IPR052983">
    <property type="entry name" value="MFS_Riboflavin_Transporter"/>
</dbReference>
<feature type="compositionally biased region" description="Basic and acidic residues" evidence="6">
    <location>
        <begin position="280"/>
        <end position="292"/>
    </location>
</feature>
<sequence>MRLFSRSIHSVPRCCATRRKHDGLGAVRLPKPKQKHSRFIGWIQTMDLLVNKFAEFVATSVPDVHVQRNTSHKGFQAHTEPETFGDLTSSASEGRRAGRKSEHEEKRENKIEEDKVKLNSGGKLEHTEQVEGLSLPKNCQHEETKEEPETKTHFEHAEESKQRTEPSNELLERSGISELLQVPAAQSHIATRPLESVKVIVREQQDMQMRRSSRHHNQPLNRLRWFFLGKRNRRQRKTRDKRKYQKETILPKQPGQQHTDIVLLASDPGAKSVQQADSQDDPHIKEEQRQNRTNDQQEALLPMNRVVDHEKKTVDAEEWRTEAQQAQAEQELFTENESQEPCRNTSPNSSPEHLKTSGVTSPVNGINYSMVRMLQRLGFYLLWLVIFFGFISVAVVTDTYKHFGQKYISDDRFIYLIMVISLLLNSFGRILWGMLVDKLSFKVPLCVMLFFSTALLATFPHLSYASGLSLKILYTIWVCLIFTFLGSFFTIMPMAVSTIFGPANMAVNYGILFSAQAFASILSGLITTFVTDNISHVAQFTCCSFCSLVGKYNE</sequence>
<keyword evidence="3 7" id="KW-0812">Transmembrane</keyword>
<evidence type="ECO:0000313" key="9">
    <source>
        <dbReference type="Proteomes" id="UP000286415"/>
    </source>
</evidence>
<proteinExistence type="predicted"/>
<evidence type="ECO:0000256" key="5">
    <source>
        <dbReference type="ARBA" id="ARBA00023136"/>
    </source>
</evidence>
<dbReference type="PANTHER" id="PTHR43385">
    <property type="entry name" value="RIBOFLAVIN TRANSPORTER RIBJ"/>
    <property type="match status" value="1"/>
</dbReference>
<dbReference type="OrthoDB" id="410267at2759"/>
<dbReference type="InterPro" id="IPR011701">
    <property type="entry name" value="MFS"/>
</dbReference>